<organism evidence="1 2">
    <name type="scientific">Geosmithia morbida</name>
    <dbReference type="NCBI Taxonomy" id="1094350"/>
    <lineage>
        <taxon>Eukaryota</taxon>
        <taxon>Fungi</taxon>
        <taxon>Dikarya</taxon>
        <taxon>Ascomycota</taxon>
        <taxon>Pezizomycotina</taxon>
        <taxon>Sordariomycetes</taxon>
        <taxon>Hypocreomycetidae</taxon>
        <taxon>Hypocreales</taxon>
        <taxon>Bionectriaceae</taxon>
        <taxon>Geosmithia</taxon>
    </lineage>
</organism>
<evidence type="ECO:0000313" key="2">
    <source>
        <dbReference type="Proteomes" id="UP000749293"/>
    </source>
</evidence>
<gene>
    <name evidence="1" type="ORF">GMORB2_5514</name>
</gene>
<accession>A0A9P5D1E4</accession>
<keyword evidence="2" id="KW-1185">Reference proteome</keyword>
<dbReference type="Proteomes" id="UP000749293">
    <property type="component" value="Unassembled WGS sequence"/>
</dbReference>
<name>A0A9P5D1E4_9HYPO</name>
<proteinExistence type="predicted"/>
<dbReference type="GeneID" id="55971739"/>
<evidence type="ECO:0000313" key="1">
    <source>
        <dbReference type="EMBL" id="KAF4123798.1"/>
    </source>
</evidence>
<reference evidence="1" key="1">
    <citation type="submission" date="2020-03" db="EMBL/GenBank/DDBJ databases">
        <title>Site-based positive gene gene selection in Geosmithia morbida across the United States reveals a broad range of putative effectors and factors for local host and environmental adapation.</title>
        <authorList>
            <person name="Onufrak A."/>
            <person name="Murdoch R.W."/>
            <person name="Gazis R."/>
            <person name="Huff M."/>
            <person name="Staton M."/>
            <person name="Klingeman W."/>
            <person name="Hadziabdic D."/>
        </authorList>
    </citation>
    <scope>NUCLEOTIDE SEQUENCE</scope>
    <source>
        <strain evidence="1">1262</strain>
    </source>
</reference>
<dbReference type="EMBL" id="JAANYQ010000005">
    <property type="protein sequence ID" value="KAF4123798.1"/>
    <property type="molecule type" value="Genomic_DNA"/>
</dbReference>
<comment type="caution">
    <text evidence="1">The sequence shown here is derived from an EMBL/GenBank/DDBJ whole genome shotgun (WGS) entry which is preliminary data.</text>
</comment>
<sequence>MRSTAALRMFRATPRMMRPVPKEDQAAVVVGFAVCAAGYSCGRKFFVDKTLRLQRQGPGGREH</sequence>
<dbReference type="RefSeq" id="XP_035322450.1">
    <property type="nucleotide sequence ID" value="XM_035467484.1"/>
</dbReference>
<dbReference type="AlphaFoldDB" id="A0A9P5D1E4"/>
<protein>
    <submittedName>
        <fullName evidence="1">Uncharacterized protein</fullName>
    </submittedName>
</protein>